<protein>
    <recommendedName>
        <fullName evidence="4">Transmembrane protein</fullName>
    </recommendedName>
</protein>
<keyword evidence="1" id="KW-0472">Membrane</keyword>
<evidence type="ECO:0000313" key="3">
    <source>
        <dbReference type="Proteomes" id="UP000762676"/>
    </source>
</evidence>
<evidence type="ECO:0000313" key="2">
    <source>
        <dbReference type="EMBL" id="GFS09990.1"/>
    </source>
</evidence>
<name>A0AAV4IJ69_9GAST</name>
<dbReference type="AlphaFoldDB" id="A0AAV4IJ69"/>
<keyword evidence="3" id="KW-1185">Reference proteome</keyword>
<evidence type="ECO:0000256" key="1">
    <source>
        <dbReference type="SAM" id="Phobius"/>
    </source>
</evidence>
<gene>
    <name evidence="2" type="ORF">ElyMa_003050200</name>
</gene>
<accession>A0AAV4IJ69</accession>
<dbReference type="Proteomes" id="UP000762676">
    <property type="component" value="Unassembled WGS sequence"/>
</dbReference>
<keyword evidence="1" id="KW-1133">Transmembrane helix</keyword>
<proteinExistence type="predicted"/>
<organism evidence="2 3">
    <name type="scientific">Elysia marginata</name>
    <dbReference type="NCBI Taxonomy" id="1093978"/>
    <lineage>
        <taxon>Eukaryota</taxon>
        <taxon>Metazoa</taxon>
        <taxon>Spiralia</taxon>
        <taxon>Lophotrochozoa</taxon>
        <taxon>Mollusca</taxon>
        <taxon>Gastropoda</taxon>
        <taxon>Heterobranchia</taxon>
        <taxon>Euthyneura</taxon>
        <taxon>Panpulmonata</taxon>
        <taxon>Sacoglossa</taxon>
        <taxon>Placobranchoidea</taxon>
        <taxon>Plakobranchidae</taxon>
        <taxon>Elysia</taxon>
    </lineage>
</organism>
<dbReference type="EMBL" id="BMAT01006316">
    <property type="protein sequence ID" value="GFS09990.1"/>
    <property type="molecule type" value="Genomic_DNA"/>
</dbReference>
<keyword evidence="1" id="KW-0812">Transmembrane</keyword>
<comment type="caution">
    <text evidence="2">The sequence shown here is derived from an EMBL/GenBank/DDBJ whole genome shotgun (WGS) entry which is preliminary data.</text>
</comment>
<evidence type="ECO:0008006" key="4">
    <source>
        <dbReference type="Google" id="ProtNLM"/>
    </source>
</evidence>
<sequence length="70" mass="7471">MYYSSYLSFTVIGKVIVVGEQGSFTVVVVVVIVKVVVVVVVVVVVIVVVVVVVVGLLEPAVLNRGSCYWC</sequence>
<reference evidence="2 3" key="1">
    <citation type="journal article" date="2021" name="Elife">
        <title>Chloroplast acquisition without the gene transfer in kleptoplastic sea slugs, Plakobranchus ocellatus.</title>
        <authorList>
            <person name="Maeda T."/>
            <person name="Takahashi S."/>
            <person name="Yoshida T."/>
            <person name="Shimamura S."/>
            <person name="Takaki Y."/>
            <person name="Nagai Y."/>
            <person name="Toyoda A."/>
            <person name="Suzuki Y."/>
            <person name="Arimoto A."/>
            <person name="Ishii H."/>
            <person name="Satoh N."/>
            <person name="Nishiyama T."/>
            <person name="Hasebe M."/>
            <person name="Maruyama T."/>
            <person name="Minagawa J."/>
            <person name="Obokata J."/>
            <person name="Shigenobu S."/>
        </authorList>
    </citation>
    <scope>NUCLEOTIDE SEQUENCE [LARGE SCALE GENOMIC DNA]</scope>
</reference>
<feature type="transmembrane region" description="Helical" evidence="1">
    <location>
        <begin position="24"/>
        <end position="57"/>
    </location>
</feature>